<dbReference type="PRINTS" id="PR00081">
    <property type="entry name" value="GDHRDH"/>
</dbReference>
<dbReference type="InterPro" id="IPR036291">
    <property type="entry name" value="NAD(P)-bd_dom_sf"/>
</dbReference>
<organism evidence="5 6">
    <name type="scientific">Aquipuribacter hungaricus</name>
    <dbReference type="NCBI Taxonomy" id="545624"/>
    <lineage>
        <taxon>Bacteria</taxon>
        <taxon>Bacillati</taxon>
        <taxon>Actinomycetota</taxon>
        <taxon>Actinomycetes</taxon>
        <taxon>Micrococcales</taxon>
        <taxon>Intrasporangiaceae</taxon>
        <taxon>Aquipuribacter</taxon>
    </lineage>
</organism>
<evidence type="ECO:0000256" key="2">
    <source>
        <dbReference type="ARBA" id="ARBA00023002"/>
    </source>
</evidence>
<proteinExistence type="inferred from homology"/>
<dbReference type="RefSeq" id="WP_340295676.1">
    <property type="nucleotide sequence ID" value="NZ_JBBEOI010000278.1"/>
</dbReference>
<feature type="domain" description="Ketoreductase" evidence="4">
    <location>
        <begin position="4"/>
        <end position="186"/>
    </location>
</feature>
<evidence type="ECO:0000313" key="5">
    <source>
        <dbReference type="EMBL" id="MFC3689429.1"/>
    </source>
</evidence>
<dbReference type="GO" id="GO:0016491">
    <property type="term" value="F:oxidoreductase activity"/>
    <property type="evidence" value="ECO:0007669"/>
    <property type="project" value="UniProtKB-KW"/>
</dbReference>
<dbReference type="EMBL" id="JBHRWW010000010">
    <property type="protein sequence ID" value="MFC3689429.1"/>
    <property type="molecule type" value="Genomic_DNA"/>
</dbReference>
<comment type="caution">
    <text evidence="5">The sequence shown here is derived from an EMBL/GenBank/DDBJ whole genome shotgun (WGS) entry which is preliminary data.</text>
</comment>
<dbReference type="CDD" id="cd05233">
    <property type="entry name" value="SDR_c"/>
    <property type="match status" value="1"/>
</dbReference>
<sequence length="263" mass="27905">MSRPTALVTGPTAGIGYSFARALAARGHDLVLVSRDEDRLAVVAAELGARYTVDVEVLPADLSDRAQVDRVAQRLRDDDRPVDLLVNNAGFGLAAPFVGGDLDGELRQLDVMGTAVLVLCHAAVPGMVARGRGAVVNVSSVAGFGPMGTYSAVKAWCTSFTESLSAVLAGTGVTATALCPGFVRTEFHSRAGMDVGRRASGWWLDPDDLVEDCLRDVRRGRAVSVPSRRYRALVVLLGLLPAGTYRARLLRSGRRRTGTSRGD</sequence>
<dbReference type="EC" id="1.-.-.-" evidence="5"/>
<accession>A0ABV7WHX3</accession>
<dbReference type="Gene3D" id="3.40.50.720">
    <property type="entry name" value="NAD(P)-binding Rossmann-like Domain"/>
    <property type="match status" value="1"/>
</dbReference>
<gene>
    <name evidence="5" type="ORF">ACFOLH_13850</name>
</gene>
<reference evidence="6" key="1">
    <citation type="journal article" date="2019" name="Int. J. Syst. Evol. Microbiol.">
        <title>The Global Catalogue of Microorganisms (GCM) 10K type strain sequencing project: providing services to taxonomists for standard genome sequencing and annotation.</title>
        <authorList>
            <consortium name="The Broad Institute Genomics Platform"/>
            <consortium name="The Broad Institute Genome Sequencing Center for Infectious Disease"/>
            <person name="Wu L."/>
            <person name="Ma J."/>
        </authorList>
    </citation>
    <scope>NUCLEOTIDE SEQUENCE [LARGE SCALE GENOMIC DNA]</scope>
    <source>
        <strain evidence="6">NCAIM B.02333</strain>
    </source>
</reference>
<dbReference type="SMART" id="SM00822">
    <property type="entry name" value="PKS_KR"/>
    <property type="match status" value="1"/>
</dbReference>
<dbReference type="SUPFAM" id="SSF51735">
    <property type="entry name" value="NAD(P)-binding Rossmann-fold domains"/>
    <property type="match status" value="1"/>
</dbReference>
<evidence type="ECO:0000256" key="1">
    <source>
        <dbReference type="ARBA" id="ARBA00006484"/>
    </source>
</evidence>
<keyword evidence="2 5" id="KW-0560">Oxidoreductase</keyword>
<dbReference type="PRINTS" id="PR00080">
    <property type="entry name" value="SDRFAMILY"/>
</dbReference>
<dbReference type="Pfam" id="PF00106">
    <property type="entry name" value="adh_short"/>
    <property type="match status" value="1"/>
</dbReference>
<dbReference type="InterPro" id="IPR002347">
    <property type="entry name" value="SDR_fam"/>
</dbReference>
<keyword evidence="6" id="KW-1185">Reference proteome</keyword>
<evidence type="ECO:0000313" key="6">
    <source>
        <dbReference type="Proteomes" id="UP001595685"/>
    </source>
</evidence>
<dbReference type="InterPro" id="IPR057326">
    <property type="entry name" value="KR_dom"/>
</dbReference>
<dbReference type="PANTHER" id="PTHR44196:SF2">
    <property type="entry name" value="SHORT-CHAIN DEHYDROGENASE-RELATED"/>
    <property type="match status" value="1"/>
</dbReference>
<dbReference type="PANTHER" id="PTHR44196">
    <property type="entry name" value="DEHYDROGENASE/REDUCTASE SDR FAMILY MEMBER 7B"/>
    <property type="match status" value="1"/>
</dbReference>
<evidence type="ECO:0000259" key="4">
    <source>
        <dbReference type="SMART" id="SM00822"/>
    </source>
</evidence>
<comment type="similarity">
    <text evidence="1 3">Belongs to the short-chain dehydrogenases/reductases (SDR) family.</text>
</comment>
<dbReference type="PIRSF" id="PIRSF000126">
    <property type="entry name" value="11-beta-HSD1"/>
    <property type="match status" value="1"/>
</dbReference>
<name>A0ABV7WHX3_9MICO</name>
<protein>
    <submittedName>
        <fullName evidence="5">SDR family NAD(P)-dependent oxidoreductase</fullName>
        <ecNumber evidence="5">1.-.-.-</ecNumber>
    </submittedName>
</protein>
<evidence type="ECO:0000256" key="3">
    <source>
        <dbReference type="RuleBase" id="RU000363"/>
    </source>
</evidence>
<dbReference type="Proteomes" id="UP001595685">
    <property type="component" value="Unassembled WGS sequence"/>
</dbReference>